<gene>
    <name evidence="3" type="ORF">DL346_21155</name>
</gene>
<sequence>MNFIELNGIKLSRLIFGTGDLRKLNGTELLDQFVHAGGTTIDTAHQYNTAERILGTWIKENGHRDKLVIMTKGAHHDDGRPGPRVDAPSIRKDLFESLERLNTDYVDLYALHRDEPGVPVGPVMEELNLHLAEGRIKAIGASNWTYKRIQEANDYASSHGLTGFTFSSVNLALAAAKEPRWAGCVSADEETAAWHTRNQMPLLAWSAQAGGFFSGRFSPEDHSNADMVRVYYNEANWERYARAAKLAEAKGVSAMQIALGFVLNRSFPTCAVIGPRQHQELEESLQAMELALTEGELAWLNLEQEALAG</sequence>
<dbReference type="OrthoDB" id="9773828at2"/>
<dbReference type="GO" id="GO:0005829">
    <property type="term" value="C:cytosol"/>
    <property type="evidence" value="ECO:0007669"/>
    <property type="project" value="TreeGrafter"/>
</dbReference>
<reference evidence="3 4" key="1">
    <citation type="submission" date="2018-06" db="EMBL/GenBank/DDBJ databases">
        <title>Paenibacillus montanisoli sp. nov., isolated from mountain area soil.</title>
        <authorList>
            <person name="Wu M."/>
        </authorList>
    </citation>
    <scope>NUCLEOTIDE SEQUENCE [LARGE SCALE GENOMIC DNA]</scope>
    <source>
        <strain evidence="3 4">RA17</strain>
    </source>
</reference>
<dbReference type="EMBL" id="QLUW01000004">
    <property type="protein sequence ID" value="RAP74574.1"/>
    <property type="molecule type" value="Genomic_DNA"/>
</dbReference>
<dbReference type="Pfam" id="PF00248">
    <property type="entry name" value="Aldo_ket_red"/>
    <property type="match status" value="1"/>
</dbReference>
<feature type="domain" description="NADP-dependent oxidoreductase" evidence="2">
    <location>
        <begin position="27"/>
        <end position="298"/>
    </location>
</feature>
<dbReference type="RefSeq" id="WP_112884363.1">
    <property type="nucleotide sequence ID" value="NZ_QLUW01000004.1"/>
</dbReference>
<protein>
    <submittedName>
        <fullName evidence="3">Aldo/keto reductase</fullName>
    </submittedName>
</protein>
<dbReference type="Gene3D" id="3.20.20.100">
    <property type="entry name" value="NADP-dependent oxidoreductase domain"/>
    <property type="match status" value="1"/>
</dbReference>
<dbReference type="InterPro" id="IPR036812">
    <property type="entry name" value="NAD(P)_OxRdtase_dom_sf"/>
</dbReference>
<evidence type="ECO:0000313" key="3">
    <source>
        <dbReference type="EMBL" id="RAP74574.1"/>
    </source>
</evidence>
<dbReference type="AlphaFoldDB" id="A0A328U3K4"/>
<dbReference type="InterPro" id="IPR023210">
    <property type="entry name" value="NADP_OxRdtase_dom"/>
</dbReference>
<dbReference type="InterPro" id="IPR050523">
    <property type="entry name" value="AKR_Detox_Biosynth"/>
</dbReference>
<organism evidence="3 4">
    <name type="scientific">Paenibacillus montanisoli</name>
    <dbReference type="NCBI Taxonomy" id="2081970"/>
    <lineage>
        <taxon>Bacteria</taxon>
        <taxon>Bacillati</taxon>
        <taxon>Bacillota</taxon>
        <taxon>Bacilli</taxon>
        <taxon>Bacillales</taxon>
        <taxon>Paenibacillaceae</taxon>
        <taxon>Paenibacillus</taxon>
    </lineage>
</organism>
<dbReference type="PRINTS" id="PR00069">
    <property type="entry name" value="ALDKETRDTASE"/>
</dbReference>
<keyword evidence="1" id="KW-0560">Oxidoreductase</keyword>
<dbReference type="Proteomes" id="UP000249260">
    <property type="component" value="Unassembled WGS sequence"/>
</dbReference>
<name>A0A328U3K4_9BACL</name>
<accession>A0A328U3K4</accession>
<evidence type="ECO:0000256" key="1">
    <source>
        <dbReference type="ARBA" id="ARBA00023002"/>
    </source>
</evidence>
<dbReference type="GO" id="GO:0016491">
    <property type="term" value="F:oxidoreductase activity"/>
    <property type="evidence" value="ECO:0007669"/>
    <property type="project" value="UniProtKB-KW"/>
</dbReference>
<dbReference type="InterPro" id="IPR020471">
    <property type="entry name" value="AKR"/>
</dbReference>
<proteinExistence type="predicted"/>
<evidence type="ECO:0000313" key="4">
    <source>
        <dbReference type="Proteomes" id="UP000249260"/>
    </source>
</evidence>
<keyword evidence="4" id="KW-1185">Reference proteome</keyword>
<evidence type="ECO:0000259" key="2">
    <source>
        <dbReference type="Pfam" id="PF00248"/>
    </source>
</evidence>
<dbReference type="PANTHER" id="PTHR43364">
    <property type="entry name" value="NADH-SPECIFIC METHYLGLYOXAL REDUCTASE-RELATED"/>
    <property type="match status" value="1"/>
</dbReference>
<dbReference type="PANTHER" id="PTHR43364:SF4">
    <property type="entry name" value="NAD(P)-LINKED OXIDOREDUCTASE SUPERFAMILY PROTEIN"/>
    <property type="match status" value="1"/>
</dbReference>
<dbReference type="CDD" id="cd19082">
    <property type="entry name" value="AKR_AKR10A1_2"/>
    <property type="match status" value="1"/>
</dbReference>
<dbReference type="SUPFAM" id="SSF51430">
    <property type="entry name" value="NAD(P)-linked oxidoreductase"/>
    <property type="match status" value="1"/>
</dbReference>
<comment type="caution">
    <text evidence="3">The sequence shown here is derived from an EMBL/GenBank/DDBJ whole genome shotgun (WGS) entry which is preliminary data.</text>
</comment>